<proteinExistence type="predicted"/>
<dbReference type="EMBL" id="BGPR01009308">
    <property type="protein sequence ID" value="GBN39212.1"/>
    <property type="molecule type" value="Genomic_DNA"/>
</dbReference>
<dbReference type="Proteomes" id="UP000499080">
    <property type="component" value="Unassembled WGS sequence"/>
</dbReference>
<comment type="caution">
    <text evidence="1">The sequence shown here is derived from an EMBL/GenBank/DDBJ whole genome shotgun (WGS) entry which is preliminary data.</text>
</comment>
<organism evidence="1 2">
    <name type="scientific">Araneus ventricosus</name>
    <name type="common">Orbweaver spider</name>
    <name type="synonym">Epeira ventricosa</name>
    <dbReference type="NCBI Taxonomy" id="182803"/>
    <lineage>
        <taxon>Eukaryota</taxon>
        <taxon>Metazoa</taxon>
        <taxon>Ecdysozoa</taxon>
        <taxon>Arthropoda</taxon>
        <taxon>Chelicerata</taxon>
        <taxon>Arachnida</taxon>
        <taxon>Araneae</taxon>
        <taxon>Araneomorphae</taxon>
        <taxon>Entelegynae</taxon>
        <taxon>Araneoidea</taxon>
        <taxon>Araneidae</taxon>
        <taxon>Araneus</taxon>
    </lineage>
</organism>
<gene>
    <name evidence="1" type="ORF">AVEN_24067_1</name>
</gene>
<accession>A0A4Y2NJX2</accession>
<protein>
    <submittedName>
        <fullName evidence="1">Uncharacterized protein</fullName>
    </submittedName>
</protein>
<sequence length="168" mass="18870">MENESDPPLKVYTSDEDDLSESLLYLWLSFDKTFEWITRSKTSTEAWMKTLSGQCCVRMSLATRFHRAGPLHDHCGQPLACSLETLLCGVCIVTNLFCRRLMNIRTMLSGAPLLMRLLIIAWCCKLSIATLTSLDSTSTCLLSLFASAILFMRECIAVSTNMHSLNKC</sequence>
<evidence type="ECO:0000313" key="1">
    <source>
        <dbReference type="EMBL" id="GBN39212.1"/>
    </source>
</evidence>
<dbReference type="AlphaFoldDB" id="A0A4Y2NJX2"/>
<reference evidence="1 2" key="1">
    <citation type="journal article" date="2019" name="Sci. Rep.">
        <title>Orb-weaving spider Araneus ventricosus genome elucidates the spidroin gene catalogue.</title>
        <authorList>
            <person name="Kono N."/>
            <person name="Nakamura H."/>
            <person name="Ohtoshi R."/>
            <person name="Moran D.A.P."/>
            <person name="Shinohara A."/>
            <person name="Yoshida Y."/>
            <person name="Fujiwara M."/>
            <person name="Mori M."/>
            <person name="Tomita M."/>
            <person name="Arakawa K."/>
        </authorList>
    </citation>
    <scope>NUCLEOTIDE SEQUENCE [LARGE SCALE GENOMIC DNA]</scope>
</reference>
<name>A0A4Y2NJX2_ARAVE</name>
<evidence type="ECO:0000313" key="2">
    <source>
        <dbReference type="Proteomes" id="UP000499080"/>
    </source>
</evidence>
<keyword evidence="2" id="KW-1185">Reference proteome</keyword>